<protein>
    <submittedName>
        <fullName evidence="2">Uncharacterized protein</fullName>
    </submittedName>
</protein>
<evidence type="ECO:0000313" key="2">
    <source>
        <dbReference type="EMBL" id="KAH9377472.1"/>
    </source>
</evidence>
<feature type="transmembrane region" description="Helical" evidence="1">
    <location>
        <begin position="6"/>
        <end position="30"/>
    </location>
</feature>
<dbReference type="OrthoDB" id="6416467at2759"/>
<dbReference type="Proteomes" id="UP000821853">
    <property type="component" value="Unassembled WGS sequence"/>
</dbReference>
<evidence type="ECO:0000256" key="1">
    <source>
        <dbReference type="SAM" id="Phobius"/>
    </source>
</evidence>
<accession>A0A9J6GRW1</accession>
<name>A0A9J6GRW1_HAELO</name>
<keyword evidence="1" id="KW-1133">Transmembrane helix</keyword>
<keyword evidence="1" id="KW-0472">Membrane</keyword>
<organism evidence="2 3">
    <name type="scientific">Haemaphysalis longicornis</name>
    <name type="common">Bush tick</name>
    <dbReference type="NCBI Taxonomy" id="44386"/>
    <lineage>
        <taxon>Eukaryota</taxon>
        <taxon>Metazoa</taxon>
        <taxon>Ecdysozoa</taxon>
        <taxon>Arthropoda</taxon>
        <taxon>Chelicerata</taxon>
        <taxon>Arachnida</taxon>
        <taxon>Acari</taxon>
        <taxon>Parasitiformes</taxon>
        <taxon>Ixodida</taxon>
        <taxon>Ixodoidea</taxon>
        <taxon>Ixodidae</taxon>
        <taxon>Haemaphysalinae</taxon>
        <taxon>Haemaphysalis</taxon>
    </lineage>
</organism>
<sequence>MDRSWSVAAAGSLAAFFTVVMITTSGFFYVSFLEEFQVDRESASWPTSVLSIVSHSSGEQNSNPELQFAFAECSYFRQQAAARVELVLLGGRHMVP</sequence>
<reference evidence="2 3" key="1">
    <citation type="journal article" date="2020" name="Cell">
        <title>Large-Scale Comparative Analyses of Tick Genomes Elucidate Their Genetic Diversity and Vector Capacities.</title>
        <authorList>
            <consortium name="Tick Genome and Microbiome Consortium (TIGMIC)"/>
            <person name="Jia N."/>
            <person name="Wang J."/>
            <person name="Shi W."/>
            <person name="Du L."/>
            <person name="Sun Y."/>
            <person name="Zhan W."/>
            <person name="Jiang J.F."/>
            <person name="Wang Q."/>
            <person name="Zhang B."/>
            <person name="Ji P."/>
            <person name="Bell-Sakyi L."/>
            <person name="Cui X.M."/>
            <person name="Yuan T.T."/>
            <person name="Jiang B.G."/>
            <person name="Yang W.F."/>
            <person name="Lam T.T."/>
            <person name="Chang Q.C."/>
            <person name="Ding S.J."/>
            <person name="Wang X.J."/>
            <person name="Zhu J.G."/>
            <person name="Ruan X.D."/>
            <person name="Zhao L."/>
            <person name="Wei J.T."/>
            <person name="Ye R.Z."/>
            <person name="Que T.C."/>
            <person name="Du C.H."/>
            <person name="Zhou Y.H."/>
            <person name="Cheng J.X."/>
            <person name="Dai P.F."/>
            <person name="Guo W.B."/>
            <person name="Han X.H."/>
            <person name="Huang E.J."/>
            <person name="Li L.F."/>
            <person name="Wei W."/>
            <person name="Gao Y.C."/>
            <person name="Liu J.Z."/>
            <person name="Shao H.Z."/>
            <person name="Wang X."/>
            <person name="Wang C.C."/>
            <person name="Yang T.C."/>
            <person name="Huo Q.B."/>
            <person name="Li W."/>
            <person name="Chen H.Y."/>
            <person name="Chen S.E."/>
            <person name="Zhou L.G."/>
            <person name="Ni X.B."/>
            <person name="Tian J.H."/>
            <person name="Sheng Y."/>
            <person name="Liu T."/>
            <person name="Pan Y.S."/>
            <person name="Xia L.Y."/>
            <person name="Li J."/>
            <person name="Zhao F."/>
            <person name="Cao W.C."/>
        </authorList>
    </citation>
    <scope>NUCLEOTIDE SEQUENCE [LARGE SCALE GENOMIC DNA]</scope>
    <source>
        <strain evidence="2">HaeL-2018</strain>
    </source>
</reference>
<dbReference type="EMBL" id="JABSTR010000008">
    <property type="protein sequence ID" value="KAH9377472.1"/>
    <property type="molecule type" value="Genomic_DNA"/>
</dbReference>
<comment type="caution">
    <text evidence="2">The sequence shown here is derived from an EMBL/GenBank/DDBJ whole genome shotgun (WGS) entry which is preliminary data.</text>
</comment>
<dbReference type="AlphaFoldDB" id="A0A9J6GRW1"/>
<gene>
    <name evidence="2" type="ORF">HPB48_006267</name>
</gene>
<evidence type="ECO:0000313" key="3">
    <source>
        <dbReference type="Proteomes" id="UP000821853"/>
    </source>
</evidence>
<keyword evidence="3" id="KW-1185">Reference proteome</keyword>
<keyword evidence="1" id="KW-0812">Transmembrane</keyword>
<proteinExistence type="predicted"/>
<dbReference type="VEuPathDB" id="VectorBase:HLOH_058024"/>